<reference evidence="1 2" key="1">
    <citation type="journal article" date="2016" name="Nat. Microbiol.">
        <title>Genomic inference of the metabolism of cosmopolitan subsurface Archaea, Hadesarchaea.</title>
        <authorList>
            <person name="Baker B.J."/>
            <person name="Saw J.H."/>
            <person name="Lind A.E."/>
            <person name="Lazar C.S."/>
            <person name="Hinrichs K.-U."/>
            <person name="Teske A.P."/>
            <person name="Ettema T.J."/>
        </authorList>
    </citation>
    <scope>NUCLEOTIDE SEQUENCE [LARGE SCALE GENOMIC DNA]</scope>
</reference>
<dbReference type="SUPFAM" id="SSF48452">
    <property type="entry name" value="TPR-like"/>
    <property type="match status" value="1"/>
</dbReference>
<evidence type="ECO:0000313" key="2">
    <source>
        <dbReference type="Proteomes" id="UP000074294"/>
    </source>
</evidence>
<dbReference type="InterPro" id="IPR011990">
    <property type="entry name" value="TPR-like_helical_dom_sf"/>
</dbReference>
<accession>A0A147K0B5</accession>
<comment type="caution">
    <text evidence="1">The sequence shown here is derived from an EMBL/GenBank/DDBJ whole genome shotgun (WGS) entry which is preliminary data.</text>
</comment>
<dbReference type="InterPro" id="IPR034122">
    <property type="entry name" value="Retropepsin-like_bacterial"/>
</dbReference>
<gene>
    <name evidence="1" type="ORF">APZ16_06985</name>
</gene>
<evidence type="ECO:0000313" key="1">
    <source>
        <dbReference type="EMBL" id="KUO42295.1"/>
    </source>
</evidence>
<sequence>MLLFKKRISYVHNMGFGNRQIMLSSKPVFGLVFLLLGGIAVISSVSQSKQNELETADHLFKAGKFVEAEKLYAEVLAANPANFQAVFRLGSISLLANRLDNAQKWLAKTMELKLEEQAPKSLLAEVFYRQDDFERAAPLFRAIGQEAVANKLESFKGTTPYQIEGKAKVSRLKFVMTDPLPIVQVRVNEGGPVNFFIDTGAAEVVIDTEFAKELNIAQFGSMTGTFAGGKQAALQHGRVDSLKFGEFTVMNVPVHIMDVRRFSQPVFGGKRVDGIIGTVLLYHFISTLDYPRGELVLRRKIKENLKQME</sequence>
<dbReference type="EMBL" id="LQMQ01000008">
    <property type="protein sequence ID" value="KUO42295.1"/>
    <property type="molecule type" value="Genomic_DNA"/>
</dbReference>
<organism evidence="1 2">
    <name type="scientific">Hadarchaeum yellowstonense</name>
    <dbReference type="NCBI Taxonomy" id="1776334"/>
    <lineage>
        <taxon>Archaea</taxon>
        <taxon>Methanobacteriati</taxon>
        <taxon>Candidatus Hadarchaeota</taxon>
        <taxon>Candidatus Hadarchaeia</taxon>
        <taxon>Candidatus Hadarchaeales</taxon>
        <taxon>Candidatus Hadarchaeaceae</taxon>
        <taxon>Candidatus Hadarchaeum</taxon>
    </lineage>
</organism>
<name>A0A147K0B5_HADYE</name>
<dbReference type="Gene3D" id="2.40.70.10">
    <property type="entry name" value="Acid Proteases"/>
    <property type="match status" value="1"/>
</dbReference>
<dbReference type="Pfam" id="PF14559">
    <property type="entry name" value="TPR_19"/>
    <property type="match status" value="1"/>
</dbReference>
<dbReference type="CDD" id="cd05483">
    <property type="entry name" value="retropepsin_like_bacteria"/>
    <property type="match status" value="1"/>
</dbReference>
<dbReference type="Pfam" id="PF13650">
    <property type="entry name" value="Asp_protease_2"/>
    <property type="match status" value="1"/>
</dbReference>
<proteinExistence type="predicted"/>
<dbReference type="Gene3D" id="1.25.40.10">
    <property type="entry name" value="Tetratricopeptide repeat domain"/>
    <property type="match status" value="1"/>
</dbReference>
<dbReference type="AlphaFoldDB" id="A0A147K0B5"/>
<dbReference type="SUPFAM" id="SSF50630">
    <property type="entry name" value="Acid proteases"/>
    <property type="match status" value="1"/>
</dbReference>
<dbReference type="InterPro" id="IPR021109">
    <property type="entry name" value="Peptidase_aspartic_dom_sf"/>
</dbReference>
<dbReference type="Proteomes" id="UP000074294">
    <property type="component" value="Unassembled WGS sequence"/>
</dbReference>
<protein>
    <submittedName>
        <fullName evidence="1">Uncharacterized protein</fullName>
    </submittedName>
</protein>